<comment type="caution">
    <text evidence="10">The sequence shown here is derived from an EMBL/GenBank/DDBJ whole genome shotgun (WGS) entry which is preliminary data.</text>
</comment>
<reference evidence="10 11" key="1">
    <citation type="submission" date="2019-03" db="EMBL/GenBank/DDBJ databases">
        <title>Genomic Encyclopedia of Type Strains, Phase IV (KMG-IV): sequencing the most valuable type-strain genomes for metagenomic binning, comparative biology and taxonomic classification.</title>
        <authorList>
            <person name="Goeker M."/>
        </authorList>
    </citation>
    <scope>NUCLEOTIDE SEQUENCE [LARGE SCALE GENOMIC DNA]</scope>
    <source>
        <strain evidence="10 11">DSM 24591</strain>
    </source>
</reference>
<dbReference type="SUPFAM" id="SSF51556">
    <property type="entry name" value="Metallo-dependent hydrolases"/>
    <property type="match status" value="1"/>
</dbReference>
<dbReference type="InterPro" id="IPR014311">
    <property type="entry name" value="Guanine_deaminase"/>
</dbReference>
<dbReference type="Gene3D" id="3.20.20.140">
    <property type="entry name" value="Metal-dependent hydrolases"/>
    <property type="match status" value="1"/>
</dbReference>
<dbReference type="GO" id="GO:0006147">
    <property type="term" value="P:guanine catabolic process"/>
    <property type="evidence" value="ECO:0007669"/>
    <property type="project" value="UniProtKB-UniRule"/>
</dbReference>
<evidence type="ECO:0000256" key="4">
    <source>
        <dbReference type="ARBA" id="ARBA00022723"/>
    </source>
</evidence>
<dbReference type="GO" id="GO:0008270">
    <property type="term" value="F:zinc ion binding"/>
    <property type="evidence" value="ECO:0007669"/>
    <property type="project" value="UniProtKB-UniRule"/>
</dbReference>
<accession>A0A4R3M3M3</accession>
<dbReference type="InterPro" id="IPR032466">
    <property type="entry name" value="Metal_Hydrolase"/>
</dbReference>
<dbReference type="NCBIfam" id="TIGR02967">
    <property type="entry name" value="guan_deamin"/>
    <property type="match status" value="1"/>
</dbReference>
<evidence type="ECO:0000256" key="2">
    <source>
        <dbReference type="ARBA" id="ARBA00006745"/>
    </source>
</evidence>
<dbReference type="RefSeq" id="WP_425012637.1">
    <property type="nucleotide sequence ID" value="NZ_SMAJ01000009.1"/>
</dbReference>
<proteinExistence type="inferred from homology"/>
<evidence type="ECO:0000259" key="9">
    <source>
        <dbReference type="Pfam" id="PF01979"/>
    </source>
</evidence>
<evidence type="ECO:0000256" key="5">
    <source>
        <dbReference type="ARBA" id="ARBA00022801"/>
    </source>
</evidence>
<evidence type="ECO:0000256" key="8">
    <source>
        <dbReference type="RuleBase" id="RU366009"/>
    </source>
</evidence>
<evidence type="ECO:0000256" key="6">
    <source>
        <dbReference type="ARBA" id="ARBA00022833"/>
    </source>
</evidence>
<keyword evidence="5 8" id="KW-0378">Hydrolase</keyword>
<evidence type="ECO:0000256" key="7">
    <source>
        <dbReference type="NCBIfam" id="TIGR02967"/>
    </source>
</evidence>
<dbReference type="Gene3D" id="2.30.40.10">
    <property type="entry name" value="Urease, subunit C, domain 1"/>
    <property type="match status" value="1"/>
</dbReference>
<comment type="catalytic activity">
    <reaction evidence="8">
        <text>guanine + H2O + H(+) = xanthine + NH4(+)</text>
        <dbReference type="Rhea" id="RHEA:14665"/>
        <dbReference type="ChEBI" id="CHEBI:15377"/>
        <dbReference type="ChEBI" id="CHEBI:15378"/>
        <dbReference type="ChEBI" id="CHEBI:16235"/>
        <dbReference type="ChEBI" id="CHEBI:17712"/>
        <dbReference type="ChEBI" id="CHEBI:28938"/>
        <dbReference type="EC" id="3.5.4.3"/>
    </reaction>
</comment>
<evidence type="ECO:0000256" key="3">
    <source>
        <dbReference type="ARBA" id="ARBA00012781"/>
    </source>
</evidence>
<comment type="pathway">
    <text evidence="1 8">Purine metabolism; guanine degradation; xanthine from guanine: step 1/1.</text>
</comment>
<name>A0A4R3M3M3_9BURK</name>
<evidence type="ECO:0000256" key="1">
    <source>
        <dbReference type="ARBA" id="ARBA00004984"/>
    </source>
</evidence>
<dbReference type="FunFam" id="3.20.20.140:FF:000022">
    <property type="entry name" value="Guanine deaminase"/>
    <property type="match status" value="1"/>
</dbReference>
<dbReference type="AlphaFoldDB" id="A0A4R3M3M3"/>
<comment type="cofactor">
    <cofactor evidence="8">
        <name>Zn(2+)</name>
        <dbReference type="ChEBI" id="CHEBI:29105"/>
    </cofactor>
    <text evidence="8">Binds 1 zinc ion per subunit.</text>
</comment>
<dbReference type="PANTHER" id="PTHR11271">
    <property type="entry name" value="GUANINE DEAMINASE"/>
    <property type="match status" value="1"/>
</dbReference>
<organism evidence="10 11">
    <name type="scientific">Paralcaligenes ureilyticus</name>
    <dbReference type="NCBI Taxonomy" id="627131"/>
    <lineage>
        <taxon>Bacteria</taxon>
        <taxon>Pseudomonadati</taxon>
        <taxon>Pseudomonadota</taxon>
        <taxon>Betaproteobacteria</taxon>
        <taxon>Burkholderiales</taxon>
        <taxon>Alcaligenaceae</taxon>
        <taxon>Paralcaligenes</taxon>
    </lineage>
</organism>
<keyword evidence="4 8" id="KW-0479">Metal-binding</keyword>
<evidence type="ECO:0000313" key="10">
    <source>
        <dbReference type="EMBL" id="TCT05765.1"/>
    </source>
</evidence>
<comment type="function">
    <text evidence="8">Catalyzes the hydrolytic deamination of guanine, producing xanthine and ammonia.</text>
</comment>
<gene>
    <name evidence="10" type="ORF">EDC26_10953</name>
</gene>
<dbReference type="InterPro" id="IPR011059">
    <property type="entry name" value="Metal-dep_hydrolase_composite"/>
</dbReference>
<feature type="domain" description="Amidohydrolase-related" evidence="9">
    <location>
        <begin position="81"/>
        <end position="440"/>
    </location>
</feature>
<dbReference type="EMBL" id="SMAJ01000009">
    <property type="protein sequence ID" value="TCT05765.1"/>
    <property type="molecule type" value="Genomic_DNA"/>
</dbReference>
<keyword evidence="11" id="KW-1185">Reference proteome</keyword>
<dbReference type="SUPFAM" id="SSF51338">
    <property type="entry name" value="Composite domain of metallo-dependent hydrolases"/>
    <property type="match status" value="1"/>
</dbReference>
<dbReference type="Proteomes" id="UP000295525">
    <property type="component" value="Unassembled WGS sequence"/>
</dbReference>
<comment type="similarity">
    <text evidence="2 8">Belongs to the metallo-dependent hydrolases superfamily. ATZ/TRZ family.</text>
</comment>
<keyword evidence="6 8" id="KW-0862">Zinc</keyword>
<protein>
    <recommendedName>
        <fullName evidence="3 7">Guanine deaminase</fullName>
        <shortName evidence="8">Guanase</shortName>
        <ecNumber evidence="3 7">3.5.4.3</ecNumber>
    </recommendedName>
    <alternativeName>
        <fullName evidence="8">Guanine aminohydrolase</fullName>
    </alternativeName>
</protein>
<dbReference type="GO" id="GO:0008892">
    <property type="term" value="F:guanine deaminase activity"/>
    <property type="evidence" value="ECO:0007669"/>
    <property type="project" value="UniProtKB-UniRule"/>
</dbReference>
<dbReference type="EC" id="3.5.4.3" evidence="3 7"/>
<dbReference type="GO" id="GO:0005829">
    <property type="term" value="C:cytosol"/>
    <property type="evidence" value="ECO:0007669"/>
    <property type="project" value="TreeGrafter"/>
</dbReference>
<dbReference type="NCBIfam" id="NF006679">
    <property type="entry name" value="PRK09228.1"/>
    <property type="match status" value="1"/>
</dbReference>
<dbReference type="Pfam" id="PF01979">
    <property type="entry name" value="Amidohydro_1"/>
    <property type="match status" value="1"/>
</dbReference>
<dbReference type="CDD" id="cd01303">
    <property type="entry name" value="GDEase"/>
    <property type="match status" value="1"/>
</dbReference>
<evidence type="ECO:0000313" key="11">
    <source>
        <dbReference type="Proteomes" id="UP000295525"/>
    </source>
</evidence>
<sequence length="451" mass="49375">MSPMHPSGAIAASGKRTAYRAQLLYFKARAGNDPEHRLTVQHSDGLLLVEDGRIAQVGDYGVLAPALGADVPIVDWRGKLIIPGFIDTHIHYPQTDMIASPSPGLLPWLESYVFPTERRFDNPDYAADVARFFLDELLRCGTTSALVYCTVHPGSVEAFFAESHARNLRMVAGKVLMDRNCPEFLRDTAQSGARDSEALIARWHGKGRQMYALTPRFAPTSSDAQLGVCGELAQRYRDVFIQSHVAENKDEVKWAAELFPGHRSYLDIYDHYGLLRRRAVYGHCIWLDEVDLRRLHDSGAVAAHCPTSNQFLGSGLFDFAAAKASRAQVTLATDVGGGSSFSMLQTMNEAHKVARLSGYHLSAETMFYLATEGAAQALDLGGRIGTLAAGAEADFVVLDPQATPILARRTAHADSLEELLFAFAMLGDDRAVAATYAAGRGVHRREERVNP</sequence>
<dbReference type="PANTHER" id="PTHR11271:SF6">
    <property type="entry name" value="GUANINE DEAMINASE"/>
    <property type="match status" value="1"/>
</dbReference>
<dbReference type="UniPathway" id="UPA00603">
    <property type="reaction ID" value="UER00660"/>
</dbReference>
<dbReference type="InterPro" id="IPR006680">
    <property type="entry name" value="Amidohydro-rel"/>
</dbReference>
<dbReference type="InterPro" id="IPR051607">
    <property type="entry name" value="Metallo-dep_hydrolases"/>
</dbReference>